<dbReference type="PANTHER" id="PTHR37828:SF1">
    <property type="entry name" value="YCII-RELATED DOMAIN-CONTAINING PROTEIN"/>
    <property type="match status" value="1"/>
</dbReference>
<dbReference type="InterPro" id="IPR011008">
    <property type="entry name" value="Dimeric_a/b-barrel"/>
</dbReference>
<accession>A0A1H9QY87</accession>
<dbReference type="Proteomes" id="UP000199019">
    <property type="component" value="Unassembled WGS sequence"/>
</dbReference>
<dbReference type="RefSeq" id="WP_091755496.1">
    <property type="nucleotide sequence ID" value="NZ_FOHB01000001.1"/>
</dbReference>
<dbReference type="PANTHER" id="PTHR37828">
    <property type="entry name" value="GSR2449 PROTEIN"/>
    <property type="match status" value="1"/>
</dbReference>
<feature type="domain" description="YCII-related" evidence="2">
    <location>
        <begin position="22"/>
        <end position="90"/>
    </location>
</feature>
<dbReference type="STRING" id="587636.SAMN05216199_0785"/>
<dbReference type="Gene3D" id="3.30.70.1060">
    <property type="entry name" value="Dimeric alpha+beta barrel"/>
    <property type="match status" value="1"/>
</dbReference>
<evidence type="ECO:0000313" key="3">
    <source>
        <dbReference type="EMBL" id="SER65215.1"/>
    </source>
</evidence>
<evidence type="ECO:0000259" key="2">
    <source>
        <dbReference type="Pfam" id="PF03795"/>
    </source>
</evidence>
<dbReference type="Pfam" id="PF03795">
    <property type="entry name" value="YCII"/>
    <property type="match status" value="1"/>
</dbReference>
<dbReference type="OrthoDB" id="9814407at2"/>
<name>A0A1H9QY87_9MICO</name>
<sequence>MTDAQRGGRELFALIVDYVAPLPEVDALLEDHVRFLERFYAEGTFLMSGRQVPREGGFILAACEDRSSMEAVVAQDPFVRGGVAEYRVVQVQPTKAARLVQPVLDEHLAR</sequence>
<evidence type="ECO:0000256" key="1">
    <source>
        <dbReference type="ARBA" id="ARBA00007689"/>
    </source>
</evidence>
<dbReference type="SUPFAM" id="SSF54909">
    <property type="entry name" value="Dimeric alpha+beta barrel"/>
    <property type="match status" value="1"/>
</dbReference>
<evidence type="ECO:0000313" key="4">
    <source>
        <dbReference type="Proteomes" id="UP000199019"/>
    </source>
</evidence>
<protein>
    <submittedName>
        <fullName evidence="3">Uncharacterized conserved protein YciI, contains a putative active-site phosphohistidine</fullName>
    </submittedName>
</protein>
<organism evidence="3 4">
    <name type="scientific">Pedococcus cremeus</name>
    <dbReference type="NCBI Taxonomy" id="587636"/>
    <lineage>
        <taxon>Bacteria</taxon>
        <taxon>Bacillati</taxon>
        <taxon>Actinomycetota</taxon>
        <taxon>Actinomycetes</taxon>
        <taxon>Micrococcales</taxon>
        <taxon>Intrasporangiaceae</taxon>
        <taxon>Pedococcus</taxon>
    </lineage>
</organism>
<comment type="similarity">
    <text evidence="1">Belongs to the YciI family.</text>
</comment>
<keyword evidence="4" id="KW-1185">Reference proteome</keyword>
<dbReference type="EMBL" id="FOHB01000001">
    <property type="protein sequence ID" value="SER65215.1"/>
    <property type="molecule type" value="Genomic_DNA"/>
</dbReference>
<dbReference type="InterPro" id="IPR005545">
    <property type="entry name" value="YCII"/>
</dbReference>
<gene>
    <name evidence="3" type="ORF">SAMN05216199_0785</name>
</gene>
<dbReference type="AlphaFoldDB" id="A0A1H9QY87"/>
<proteinExistence type="inferred from homology"/>
<reference evidence="4" key="1">
    <citation type="submission" date="2016-10" db="EMBL/GenBank/DDBJ databases">
        <authorList>
            <person name="Varghese N."/>
            <person name="Submissions S."/>
        </authorList>
    </citation>
    <scope>NUCLEOTIDE SEQUENCE [LARGE SCALE GENOMIC DNA]</scope>
    <source>
        <strain evidence="4">CGMCC 1.6963</strain>
    </source>
</reference>